<gene>
    <name evidence="9" type="primary">mfs3</name>
    <name evidence="9" type="ORF">DOTSEDRAFT_70757</name>
</gene>
<keyword evidence="4 7" id="KW-1133">Transmembrane helix</keyword>
<evidence type="ECO:0000256" key="6">
    <source>
        <dbReference type="SAM" id="MobiDB-lite"/>
    </source>
</evidence>
<dbReference type="InterPro" id="IPR020846">
    <property type="entry name" value="MFS_dom"/>
</dbReference>
<dbReference type="Proteomes" id="UP000016933">
    <property type="component" value="Unassembled WGS sequence"/>
</dbReference>
<feature type="transmembrane region" description="Helical" evidence="7">
    <location>
        <begin position="91"/>
        <end position="108"/>
    </location>
</feature>
<evidence type="ECO:0000256" key="7">
    <source>
        <dbReference type="SAM" id="Phobius"/>
    </source>
</evidence>
<dbReference type="Pfam" id="PF07690">
    <property type="entry name" value="MFS_1"/>
    <property type="match status" value="1"/>
</dbReference>
<feature type="compositionally biased region" description="Polar residues" evidence="6">
    <location>
        <begin position="652"/>
        <end position="662"/>
    </location>
</feature>
<feature type="transmembrane region" description="Helical" evidence="7">
    <location>
        <begin position="364"/>
        <end position="383"/>
    </location>
</feature>
<dbReference type="PANTHER" id="PTHR23504:SF8">
    <property type="entry name" value="TRANSPORTER, PUTATIVE (AFU_ORTHOLOGUE AFUA_1G03730)-RELATED"/>
    <property type="match status" value="1"/>
</dbReference>
<feature type="region of interest" description="Disordered" evidence="6">
    <location>
        <begin position="547"/>
        <end position="580"/>
    </location>
</feature>
<feature type="region of interest" description="Disordered" evidence="6">
    <location>
        <begin position="260"/>
        <end position="294"/>
    </location>
</feature>
<dbReference type="PANTHER" id="PTHR23504">
    <property type="entry name" value="MAJOR FACILITATOR SUPERFAMILY DOMAIN-CONTAINING PROTEIN 10"/>
    <property type="match status" value="1"/>
</dbReference>
<keyword evidence="3 7" id="KW-0812">Transmembrane</keyword>
<feature type="transmembrane region" description="Helical" evidence="7">
    <location>
        <begin position="195"/>
        <end position="216"/>
    </location>
</feature>
<feature type="transmembrane region" description="Helical" evidence="7">
    <location>
        <begin position="429"/>
        <end position="449"/>
    </location>
</feature>
<feature type="transmembrane region" description="Helical" evidence="7">
    <location>
        <begin position="390"/>
        <end position="409"/>
    </location>
</feature>
<evidence type="ECO:0000313" key="9">
    <source>
        <dbReference type="EMBL" id="EME46914.1"/>
    </source>
</evidence>
<evidence type="ECO:0000256" key="4">
    <source>
        <dbReference type="ARBA" id="ARBA00022989"/>
    </source>
</evidence>
<protein>
    <submittedName>
        <fullName evidence="9">MFS transporter-like protein</fullName>
    </submittedName>
</protein>
<feature type="compositionally biased region" description="Basic residues" evidence="6">
    <location>
        <begin position="627"/>
        <end position="637"/>
    </location>
</feature>
<reference evidence="9 10" key="2">
    <citation type="journal article" date="2012" name="PLoS Pathog.">
        <title>Diverse lifestyles and strategies of plant pathogenesis encoded in the genomes of eighteen Dothideomycetes fungi.</title>
        <authorList>
            <person name="Ohm R.A."/>
            <person name="Feau N."/>
            <person name="Henrissat B."/>
            <person name="Schoch C.L."/>
            <person name="Horwitz B.A."/>
            <person name="Barry K.W."/>
            <person name="Condon B.J."/>
            <person name="Copeland A.C."/>
            <person name="Dhillon B."/>
            <person name="Glaser F."/>
            <person name="Hesse C.N."/>
            <person name="Kosti I."/>
            <person name="LaButti K."/>
            <person name="Lindquist E.A."/>
            <person name="Lucas S."/>
            <person name="Salamov A.A."/>
            <person name="Bradshaw R.E."/>
            <person name="Ciuffetti L."/>
            <person name="Hamelin R.C."/>
            <person name="Kema G.H.J."/>
            <person name="Lawrence C."/>
            <person name="Scott J.A."/>
            <person name="Spatafora J.W."/>
            <person name="Turgeon B.G."/>
            <person name="de Wit P.J.G.M."/>
            <person name="Zhong S."/>
            <person name="Goodwin S.B."/>
            <person name="Grigoriev I.V."/>
        </authorList>
    </citation>
    <scope>NUCLEOTIDE SEQUENCE [LARGE SCALE GENOMIC DNA]</scope>
    <source>
        <strain evidence="10">NZE10 / CBS 128990</strain>
    </source>
</reference>
<comment type="subcellular location">
    <subcellularLocation>
        <location evidence="1">Membrane</location>
        <topology evidence="1">Multi-pass membrane protein</topology>
    </subcellularLocation>
</comment>
<proteinExistence type="predicted"/>
<dbReference type="InterPro" id="IPR011701">
    <property type="entry name" value="MFS"/>
</dbReference>
<dbReference type="EMBL" id="KB446537">
    <property type="protein sequence ID" value="EME46914.1"/>
    <property type="molecule type" value="Genomic_DNA"/>
</dbReference>
<keyword evidence="5 7" id="KW-0472">Membrane</keyword>
<dbReference type="CDD" id="cd17330">
    <property type="entry name" value="MFS_SLC46_TetA_like"/>
    <property type="match status" value="1"/>
</dbReference>
<evidence type="ECO:0000256" key="1">
    <source>
        <dbReference type="ARBA" id="ARBA00004141"/>
    </source>
</evidence>
<dbReference type="AlphaFoldDB" id="N1PXG3"/>
<dbReference type="OMA" id="PWKELQP"/>
<reference evidence="10" key="1">
    <citation type="journal article" date="2012" name="PLoS Genet.">
        <title>The genomes of the fungal plant pathogens Cladosporium fulvum and Dothistroma septosporum reveal adaptation to different hosts and lifestyles but also signatures of common ancestry.</title>
        <authorList>
            <person name="de Wit P.J.G.M."/>
            <person name="van der Burgt A."/>
            <person name="Oekmen B."/>
            <person name="Stergiopoulos I."/>
            <person name="Abd-Elsalam K.A."/>
            <person name="Aerts A.L."/>
            <person name="Bahkali A.H."/>
            <person name="Beenen H.G."/>
            <person name="Chettri P."/>
            <person name="Cox M.P."/>
            <person name="Datema E."/>
            <person name="de Vries R.P."/>
            <person name="Dhillon B."/>
            <person name="Ganley A.R."/>
            <person name="Griffiths S.A."/>
            <person name="Guo Y."/>
            <person name="Hamelin R.C."/>
            <person name="Henrissat B."/>
            <person name="Kabir M.S."/>
            <person name="Jashni M.K."/>
            <person name="Kema G."/>
            <person name="Klaubauf S."/>
            <person name="Lapidus A."/>
            <person name="Levasseur A."/>
            <person name="Lindquist E."/>
            <person name="Mehrabi R."/>
            <person name="Ohm R.A."/>
            <person name="Owen T.J."/>
            <person name="Salamov A."/>
            <person name="Schwelm A."/>
            <person name="Schijlen E."/>
            <person name="Sun H."/>
            <person name="van den Burg H.A."/>
            <person name="van Ham R.C.H.J."/>
            <person name="Zhang S."/>
            <person name="Goodwin S.B."/>
            <person name="Grigoriev I.V."/>
            <person name="Collemare J."/>
            <person name="Bradshaw R.E."/>
        </authorList>
    </citation>
    <scope>NUCLEOTIDE SEQUENCE [LARGE SCALE GENOMIC DNA]</scope>
    <source>
        <strain evidence="10">NZE10 / CBS 128990</strain>
    </source>
</reference>
<feature type="domain" description="Major facilitator superfamily (MFS) profile" evidence="8">
    <location>
        <begin position="21"/>
        <end position="519"/>
    </location>
</feature>
<dbReference type="HOGENOM" id="CLU_001265_54_5_1"/>
<evidence type="ECO:0000313" key="10">
    <source>
        <dbReference type="Proteomes" id="UP000016933"/>
    </source>
</evidence>
<dbReference type="PROSITE" id="PS50850">
    <property type="entry name" value="MFS"/>
    <property type="match status" value="1"/>
</dbReference>
<dbReference type="Gene3D" id="1.20.1250.20">
    <property type="entry name" value="MFS general substrate transporter like domains"/>
    <property type="match status" value="1"/>
</dbReference>
<keyword evidence="10" id="KW-1185">Reference proteome</keyword>
<sequence length="668" mass="72291">MAHPTSNLARAKRERKLPVQQLSILAICRFAEPLASTSLYPYLPEMVESFNVPQNEVGKWAGACAAIFSLFQALMGIPWGRFADRYGRKPAILLGLASTMFTSLLWGFSKSLPVAILARALAGMGNGNVGIIRTTVAEMVPFKELQPRAFSLMPLVWNVGSIFGPTIGGALANPYNVKPGEVRERASLLEVFPYALPNIVSASFFAVGITVGLLFLEETLEGADHRRDYGLRLGSKLTGLVKSHVLKLEEMLHLRAEQNKTQANGTAGESDPLLNGNGKAIDDEEDNLPYETKPKLPRPGWREVLNKQAVINLVVYTLLAMHGMAFDQLMPVYMQHRPIGREGSTPYSPPLKFAGGFGLNHWEIGLISTCYGVLGMFVQFFLFPPLARRFGVLFWLKVVACSFPVVYFLTPFTALLPTKQTQVGCMFTIMSLKCLCGIFAFPCSTILLTNSANSLRTLGTLNGIATSVSAIGRAAGPAMAGAIFSVGVKRGYVIAPWWFLSALSIVAAIPVFWLVEGEGFGGDDEVSDEETEDEVAEDFLQTAALEGEAENAGKPGPILPPSQDGDEEHEERAYGGLASLSRTNTTASTALLSDHGDDAAGPASPSLSRRASGYRTGDDEDSANRTLSRRNSRRTMHKMSIPIGMGRGISRRYSSNLGQSYGSAGGYQ</sequence>
<evidence type="ECO:0000256" key="5">
    <source>
        <dbReference type="ARBA" id="ARBA00023136"/>
    </source>
</evidence>
<evidence type="ECO:0000256" key="2">
    <source>
        <dbReference type="ARBA" id="ARBA00022448"/>
    </source>
</evidence>
<dbReference type="GO" id="GO:0022857">
    <property type="term" value="F:transmembrane transporter activity"/>
    <property type="evidence" value="ECO:0007669"/>
    <property type="project" value="InterPro"/>
</dbReference>
<evidence type="ECO:0000259" key="8">
    <source>
        <dbReference type="PROSITE" id="PS50850"/>
    </source>
</evidence>
<dbReference type="eggNOG" id="KOG2615">
    <property type="taxonomic scope" value="Eukaryota"/>
</dbReference>
<dbReference type="InterPro" id="IPR036259">
    <property type="entry name" value="MFS_trans_sf"/>
</dbReference>
<accession>N1PXG3</accession>
<feature type="transmembrane region" description="Helical" evidence="7">
    <location>
        <begin position="60"/>
        <end position="79"/>
    </location>
</feature>
<dbReference type="GO" id="GO:0016020">
    <property type="term" value="C:membrane"/>
    <property type="evidence" value="ECO:0007669"/>
    <property type="project" value="UniProtKB-SubCell"/>
</dbReference>
<keyword evidence="2" id="KW-0813">Transport</keyword>
<feature type="transmembrane region" description="Helical" evidence="7">
    <location>
        <begin position="155"/>
        <end position="175"/>
    </location>
</feature>
<organism evidence="9 10">
    <name type="scientific">Dothistroma septosporum (strain NZE10 / CBS 128990)</name>
    <name type="common">Red band needle blight fungus</name>
    <name type="synonym">Mycosphaerella pini</name>
    <dbReference type="NCBI Taxonomy" id="675120"/>
    <lineage>
        <taxon>Eukaryota</taxon>
        <taxon>Fungi</taxon>
        <taxon>Dikarya</taxon>
        <taxon>Ascomycota</taxon>
        <taxon>Pezizomycotina</taxon>
        <taxon>Dothideomycetes</taxon>
        <taxon>Dothideomycetidae</taxon>
        <taxon>Mycosphaerellales</taxon>
        <taxon>Mycosphaerellaceae</taxon>
        <taxon>Dothistroma</taxon>
    </lineage>
</organism>
<feature type="transmembrane region" description="Helical" evidence="7">
    <location>
        <begin position="494"/>
        <end position="515"/>
    </location>
</feature>
<feature type="transmembrane region" description="Helical" evidence="7">
    <location>
        <begin position="470"/>
        <end position="488"/>
    </location>
</feature>
<evidence type="ECO:0000256" key="3">
    <source>
        <dbReference type="ARBA" id="ARBA00022692"/>
    </source>
</evidence>
<feature type="transmembrane region" description="Helical" evidence="7">
    <location>
        <begin position="309"/>
        <end position="326"/>
    </location>
</feature>
<feature type="region of interest" description="Disordered" evidence="6">
    <location>
        <begin position="592"/>
        <end position="668"/>
    </location>
</feature>
<name>N1PXG3_DOTSN</name>
<dbReference type="OrthoDB" id="10262656at2759"/>
<dbReference type="SUPFAM" id="SSF103473">
    <property type="entry name" value="MFS general substrate transporter"/>
    <property type="match status" value="1"/>
</dbReference>